<evidence type="ECO:0000256" key="1">
    <source>
        <dbReference type="SAM" id="MobiDB-lite"/>
    </source>
</evidence>
<dbReference type="AlphaFoldDB" id="A0A2J5HTD1"/>
<feature type="region of interest" description="Disordered" evidence="1">
    <location>
        <begin position="137"/>
        <end position="158"/>
    </location>
</feature>
<gene>
    <name evidence="2" type="ORF">BDW42DRAFT_110135</name>
</gene>
<protein>
    <submittedName>
        <fullName evidence="2">Uncharacterized protein</fullName>
    </submittedName>
</protein>
<dbReference type="Proteomes" id="UP000235023">
    <property type="component" value="Unassembled WGS sequence"/>
</dbReference>
<proteinExistence type="predicted"/>
<keyword evidence="3" id="KW-1185">Reference proteome</keyword>
<name>A0A2J5HTD1_9EURO</name>
<feature type="region of interest" description="Disordered" evidence="1">
    <location>
        <begin position="102"/>
        <end position="121"/>
    </location>
</feature>
<accession>A0A2J5HTD1</accession>
<organism evidence="2 3">
    <name type="scientific">Aspergillus taichungensis</name>
    <dbReference type="NCBI Taxonomy" id="482145"/>
    <lineage>
        <taxon>Eukaryota</taxon>
        <taxon>Fungi</taxon>
        <taxon>Dikarya</taxon>
        <taxon>Ascomycota</taxon>
        <taxon>Pezizomycotina</taxon>
        <taxon>Eurotiomycetes</taxon>
        <taxon>Eurotiomycetidae</taxon>
        <taxon>Eurotiales</taxon>
        <taxon>Aspergillaceae</taxon>
        <taxon>Aspergillus</taxon>
        <taxon>Aspergillus subgen. Circumdati</taxon>
    </lineage>
</organism>
<evidence type="ECO:0000313" key="3">
    <source>
        <dbReference type="Proteomes" id="UP000235023"/>
    </source>
</evidence>
<sequence length="158" mass="17821">MESAGARAWVSFWIFGGRAPLCLEMGPEIAVSRDESRTAPLYRDAWHTVFQQIGYYETPVMCILEVYIAPRSPDHDGRLAPRSLCRSRLRCCQNTLSRIGQSSTWQTHHGTPRPQILEPHQRKPEAVLLVQLSPGTRGVYPGDPHQKQHAPPSLVQLD</sequence>
<evidence type="ECO:0000313" key="2">
    <source>
        <dbReference type="EMBL" id="PLN80612.1"/>
    </source>
</evidence>
<dbReference type="EMBL" id="KZ559545">
    <property type="protein sequence ID" value="PLN80612.1"/>
    <property type="molecule type" value="Genomic_DNA"/>
</dbReference>
<reference evidence="3" key="1">
    <citation type="submission" date="2017-12" db="EMBL/GenBank/DDBJ databases">
        <authorList>
            <consortium name="DOE Joint Genome Institute"/>
            <person name="Mondo S.J."/>
            <person name="Kjaerbolling I."/>
            <person name="Vesth T.C."/>
            <person name="Frisvad J.C."/>
            <person name="Nybo J.L."/>
            <person name="Theobald S."/>
            <person name="Kuo A."/>
            <person name="Bowyer P."/>
            <person name="Matsuda Y."/>
            <person name="Lyhne E.K."/>
            <person name="Kogle M.E."/>
            <person name="Clum A."/>
            <person name="Lipzen A."/>
            <person name="Salamov A."/>
            <person name="Ngan C.Y."/>
            <person name="Daum C."/>
            <person name="Chiniquy J."/>
            <person name="Barry K."/>
            <person name="LaButti K."/>
            <person name="Haridas S."/>
            <person name="Simmons B.A."/>
            <person name="Magnuson J.K."/>
            <person name="Mortensen U.H."/>
            <person name="Larsen T.O."/>
            <person name="Grigoriev I.V."/>
            <person name="Baker S.E."/>
            <person name="Andersen M.R."/>
            <person name="Nordberg H.P."/>
            <person name="Cantor M.N."/>
            <person name="Hua S.X."/>
        </authorList>
    </citation>
    <scope>NUCLEOTIDE SEQUENCE [LARGE SCALE GENOMIC DNA]</scope>
    <source>
        <strain evidence="3">IBT 19404</strain>
    </source>
</reference>